<keyword evidence="3" id="KW-0285">Flavoprotein</keyword>
<evidence type="ECO:0000256" key="7">
    <source>
        <dbReference type="ARBA" id="ARBA00023027"/>
    </source>
</evidence>
<sequence>MNTNEKEFFSAPTINEYNTVTDLIRKRRSIYADEFIKKDITDDLLKEILTNATWAPTHKMTEPWRFLVFKEKRLEELGIFLAEYYSDYYSEKLPEDQAIEKYNFLLNYPLNAACVIGIILVRNPKLKLPEWEEIAAVSSAVQNMALTCTAYGLGGYWSTPQGAIDFVEKFGLNEHEKSLGLFYIGHFDQASHRSAKKRTQLDKKVTWLS</sequence>
<dbReference type="PANTHER" id="PTHR43821:SF1">
    <property type="entry name" value="NAD(P)H NITROREDUCTASE YDJA-RELATED"/>
    <property type="match status" value="1"/>
</dbReference>
<dbReference type="Gene3D" id="3.40.109.10">
    <property type="entry name" value="NADH Oxidase"/>
    <property type="match status" value="1"/>
</dbReference>
<keyword evidence="4" id="KW-0288">FMN</keyword>
<evidence type="ECO:0000313" key="9">
    <source>
        <dbReference type="EMBL" id="MEN7551484.1"/>
    </source>
</evidence>
<evidence type="ECO:0000256" key="6">
    <source>
        <dbReference type="ARBA" id="ARBA00023002"/>
    </source>
</evidence>
<dbReference type="SUPFAM" id="SSF55469">
    <property type="entry name" value="FMN-dependent nitroreductase-like"/>
    <property type="match status" value="1"/>
</dbReference>
<gene>
    <name evidence="9" type="ORF">AAG747_26440</name>
</gene>
<dbReference type="AlphaFoldDB" id="A0AAW9SEY3"/>
<dbReference type="GO" id="GO:0016491">
    <property type="term" value="F:oxidoreductase activity"/>
    <property type="evidence" value="ECO:0007669"/>
    <property type="project" value="UniProtKB-KW"/>
</dbReference>
<organism evidence="9 10">
    <name type="scientific">Rapidithrix thailandica</name>
    <dbReference type="NCBI Taxonomy" id="413964"/>
    <lineage>
        <taxon>Bacteria</taxon>
        <taxon>Pseudomonadati</taxon>
        <taxon>Bacteroidota</taxon>
        <taxon>Cytophagia</taxon>
        <taxon>Cytophagales</taxon>
        <taxon>Flammeovirgaceae</taxon>
        <taxon>Rapidithrix</taxon>
    </lineage>
</organism>
<reference evidence="9 10" key="1">
    <citation type="submission" date="2024-04" db="EMBL/GenBank/DDBJ databases">
        <title>Novel genus in family Flammeovirgaceae.</title>
        <authorList>
            <person name="Nguyen T.H."/>
            <person name="Vuong T.Q."/>
            <person name="Le H."/>
            <person name="Kim S.-G."/>
        </authorList>
    </citation>
    <scope>NUCLEOTIDE SEQUENCE [LARGE SCALE GENOMIC DNA]</scope>
    <source>
        <strain evidence="9 10">JCM 23209</strain>
    </source>
</reference>
<dbReference type="RefSeq" id="WP_346824265.1">
    <property type="nucleotide sequence ID" value="NZ_JBDKWZ010000023.1"/>
</dbReference>
<evidence type="ECO:0000256" key="2">
    <source>
        <dbReference type="ARBA" id="ARBA00007118"/>
    </source>
</evidence>
<evidence type="ECO:0000256" key="5">
    <source>
        <dbReference type="ARBA" id="ARBA00022857"/>
    </source>
</evidence>
<dbReference type="InterPro" id="IPR029479">
    <property type="entry name" value="Nitroreductase"/>
</dbReference>
<evidence type="ECO:0000256" key="3">
    <source>
        <dbReference type="ARBA" id="ARBA00022630"/>
    </source>
</evidence>
<dbReference type="InterPro" id="IPR052530">
    <property type="entry name" value="NAD(P)H_nitroreductase"/>
</dbReference>
<keyword evidence="10" id="KW-1185">Reference proteome</keyword>
<evidence type="ECO:0000256" key="4">
    <source>
        <dbReference type="ARBA" id="ARBA00022643"/>
    </source>
</evidence>
<dbReference type="InterPro" id="IPR026021">
    <property type="entry name" value="YdjA-like"/>
</dbReference>
<dbReference type="Pfam" id="PF00881">
    <property type="entry name" value="Nitroreductase"/>
    <property type="match status" value="1"/>
</dbReference>
<comment type="similarity">
    <text evidence="2">Belongs to the nitroreductase family.</text>
</comment>
<dbReference type="CDD" id="cd02135">
    <property type="entry name" value="YdjA-like"/>
    <property type="match status" value="1"/>
</dbReference>
<feature type="domain" description="Nitroreductase" evidence="8">
    <location>
        <begin position="24"/>
        <end position="186"/>
    </location>
</feature>
<evidence type="ECO:0000313" key="10">
    <source>
        <dbReference type="Proteomes" id="UP001403385"/>
    </source>
</evidence>
<dbReference type="InterPro" id="IPR000415">
    <property type="entry name" value="Nitroreductase-like"/>
</dbReference>
<comment type="cofactor">
    <cofactor evidence="1">
        <name>FMN</name>
        <dbReference type="ChEBI" id="CHEBI:58210"/>
    </cofactor>
</comment>
<dbReference type="EMBL" id="JBDKWZ010000023">
    <property type="protein sequence ID" value="MEN7551484.1"/>
    <property type="molecule type" value="Genomic_DNA"/>
</dbReference>
<keyword evidence="7" id="KW-0520">NAD</keyword>
<evidence type="ECO:0000259" key="8">
    <source>
        <dbReference type="Pfam" id="PF00881"/>
    </source>
</evidence>
<accession>A0AAW9SEY3</accession>
<evidence type="ECO:0000256" key="1">
    <source>
        <dbReference type="ARBA" id="ARBA00001917"/>
    </source>
</evidence>
<protein>
    <submittedName>
        <fullName evidence="9">Nitroreductase</fullName>
    </submittedName>
</protein>
<keyword evidence="5" id="KW-0521">NADP</keyword>
<comment type="caution">
    <text evidence="9">The sequence shown here is derived from an EMBL/GenBank/DDBJ whole genome shotgun (WGS) entry which is preliminary data.</text>
</comment>
<dbReference type="Proteomes" id="UP001403385">
    <property type="component" value="Unassembled WGS sequence"/>
</dbReference>
<dbReference type="PANTHER" id="PTHR43821">
    <property type="entry name" value="NAD(P)H NITROREDUCTASE YDJA-RELATED"/>
    <property type="match status" value="1"/>
</dbReference>
<keyword evidence="6" id="KW-0560">Oxidoreductase</keyword>
<name>A0AAW9SEY3_9BACT</name>
<proteinExistence type="inferred from homology"/>